<evidence type="ECO:0000256" key="1">
    <source>
        <dbReference type="ARBA" id="ARBA00001445"/>
    </source>
</evidence>
<dbReference type="SUPFAM" id="SSF48208">
    <property type="entry name" value="Six-hairpin glycosidases"/>
    <property type="match status" value="1"/>
</dbReference>
<dbReference type="InterPro" id="IPR016007">
    <property type="entry name" value="Alpha_rhamnosid"/>
</dbReference>
<dbReference type="InterPro" id="IPR008902">
    <property type="entry name" value="Rhamnosid_concanavalin"/>
</dbReference>
<reference evidence="8" key="1">
    <citation type="submission" date="2020-05" db="EMBL/GenBank/DDBJ databases">
        <authorList>
            <person name="Chiriac C."/>
            <person name="Salcher M."/>
            <person name="Ghai R."/>
            <person name="Kavagutti S V."/>
        </authorList>
    </citation>
    <scope>NUCLEOTIDE SEQUENCE</scope>
</reference>
<feature type="domain" description="Alpha-L-rhamnosidase six-hairpin glycosidase" evidence="6">
    <location>
        <begin position="340"/>
        <end position="707"/>
    </location>
</feature>
<comment type="catalytic activity">
    <reaction evidence="1">
        <text>Hydrolysis of terminal non-reducing alpha-L-rhamnose residues in alpha-L-rhamnosides.</text>
        <dbReference type="EC" id="3.2.1.40"/>
    </reaction>
</comment>
<dbReference type="InterPro" id="IPR012341">
    <property type="entry name" value="6hp_glycosidase-like_sf"/>
</dbReference>
<dbReference type="InterPro" id="IPR035398">
    <property type="entry name" value="Bac_rhamnosid_C"/>
</dbReference>
<name>A0A6J6C5G1_9ZZZZ</name>
<dbReference type="Pfam" id="PF17389">
    <property type="entry name" value="Bac_rhamnosid6H"/>
    <property type="match status" value="1"/>
</dbReference>
<dbReference type="Gene3D" id="2.60.120.260">
    <property type="entry name" value="Galactose-binding domain-like"/>
    <property type="match status" value="2"/>
</dbReference>
<feature type="domain" description="Alpha-L-rhamnosidase C-terminal" evidence="7">
    <location>
        <begin position="709"/>
        <end position="783"/>
    </location>
</feature>
<dbReference type="PANTHER" id="PTHR33307">
    <property type="entry name" value="ALPHA-RHAMNOSIDASE (EUROFUNG)"/>
    <property type="match status" value="1"/>
</dbReference>
<feature type="domain" description="Alpha-L-rhamnosidase concanavalin-like" evidence="4">
    <location>
        <begin position="227"/>
        <end position="336"/>
    </location>
</feature>
<dbReference type="GO" id="GO:0005975">
    <property type="term" value="P:carbohydrate metabolic process"/>
    <property type="evidence" value="ECO:0007669"/>
    <property type="project" value="InterPro"/>
</dbReference>
<sequence>MSQTLHAHSPYSLAFTPNELSARWIKVAESEVPQPGERPVYQIRFEFSCGKKVKSARIRATAQGQYQLFINGVKIGDEELTPGSTDYGVQIAVQTFAVTNLVDKNAIVILLGDGWFRSIMGAFKQPNNFGTHVAVLAQLEITYEDGSIEIIGTNKSWRVGTSHITSADLILGQSEDRRLINSASYKAGFDDSAWAQPEEISVDAVLVSQFAPPVRATEEITPVSIKRISKDVQVVDLGQNINGWMRLLDLGPAGTQVTLIHGEVLDAHGDVTREHLILDMPQFGKQDAGQVDRVISAGIAGDYFEPQFTTHGFQFISVLGYPRDLTINDLRGIVVHSDLKKTGWFESNDARLNWLHEATVWSLRDNMCDVPTDCPTRERAGWTGDWQIFAPTAAYLFDVNDFSRKWLADVVVGQREDGAVPNIAPPDFMGSFKGPMAGINASAGWGDAIIAVPLAMYEEYGDTRALEECWDGAQKWIDFGLHRAKTLRHPDREKLRPVAAAHEEFLWDSPYHWGEWLEPGVDVSDFGVLLTADRSDVATAYLHRSAKQMVIAGKILGKPDSVVAYFQKVAGNTKNAWQKEFITANGLLDPDTQAHYVRALDFGLVPDELRTKFVDRLVELVRAAGTHLGTGFLTTPYLLPVLADNGHLDLAFELLFQDTPPSWLAMRNRGATTVWELWEGINEEGKAFASLNHYSKGAVISFLHRYIAGLVATKPAYQEFVVAPKMHADIKNVSTRHITKYGEITVAWKLDGKAFTLNVTAPQGTSGKAILPDGSEHVIKVGTNTFTC</sequence>
<dbReference type="EMBL" id="CAEZSM010000100">
    <property type="protein sequence ID" value="CAB4546446.1"/>
    <property type="molecule type" value="Genomic_DNA"/>
</dbReference>
<evidence type="ECO:0000259" key="5">
    <source>
        <dbReference type="Pfam" id="PF08531"/>
    </source>
</evidence>
<dbReference type="AlphaFoldDB" id="A0A6J6C5G1"/>
<evidence type="ECO:0000256" key="3">
    <source>
        <dbReference type="ARBA" id="ARBA00022801"/>
    </source>
</evidence>
<dbReference type="Gene3D" id="2.60.420.10">
    <property type="entry name" value="Maltose phosphorylase, domain 3"/>
    <property type="match status" value="1"/>
</dbReference>
<dbReference type="InterPro" id="IPR035396">
    <property type="entry name" value="Bac_rhamnosid6H"/>
</dbReference>
<dbReference type="InterPro" id="IPR013737">
    <property type="entry name" value="Bac_rhamnosid_N"/>
</dbReference>
<evidence type="ECO:0000259" key="6">
    <source>
        <dbReference type="Pfam" id="PF17389"/>
    </source>
</evidence>
<dbReference type="PANTHER" id="PTHR33307:SF6">
    <property type="entry name" value="ALPHA-RHAMNOSIDASE (EUROFUNG)-RELATED"/>
    <property type="match status" value="1"/>
</dbReference>
<dbReference type="InterPro" id="IPR008928">
    <property type="entry name" value="6-hairpin_glycosidase_sf"/>
</dbReference>
<evidence type="ECO:0000259" key="4">
    <source>
        <dbReference type="Pfam" id="PF05592"/>
    </source>
</evidence>
<keyword evidence="3" id="KW-0378">Hydrolase</keyword>
<dbReference type="GO" id="GO:0030596">
    <property type="term" value="F:alpha-L-rhamnosidase activity"/>
    <property type="evidence" value="ECO:0007669"/>
    <property type="project" value="UniProtKB-EC"/>
</dbReference>
<proteinExistence type="predicted"/>
<dbReference type="Gene3D" id="1.50.10.10">
    <property type="match status" value="1"/>
</dbReference>
<evidence type="ECO:0000256" key="2">
    <source>
        <dbReference type="ARBA" id="ARBA00012652"/>
    </source>
</evidence>
<gene>
    <name evidence="8" type="ORF">UFOPK1438_00788</name>
</gene>
<dbReference type="Pfam" id="PF08531">
    <property type="entry name" value="Bac_rhamnosid_N"/>
    <property type="match status" value="1"/>
</dbReference>
<protein>
    <recommendedName>
        <fullName evidence="2">alpha-L-rhamnosidase</fullName>
        <ecNumber evidence="2">3.2.1.40</ecNumber>
    </recommendedName>
</protein>
<accession>A0A6J6C5G1</accession>
<feature type="domain" description="Bacterial alpha-L-rhamnosidase N-terminal" evidence="5">
    <location>
        <begin position="51"/>
        <end position="218"/>
    </location>
</feature>
<organism evidence="8">
    <name type="scientific">freshwater metagenome</name>
    <dbReference type="NCBI Taxonomy" id="449393"/>
    <lineage>
        <taxon>unclassified sequences</taxon>
        <taxon>metagenomes</taxon>
        <taxon>ecological metagenomes</taxon>
    </lineage>
</organism>
<dbReference type="EC" id="3.2.1.40" evidence="2"/>
<dbReference type="Pfam" id="PF05592">
    <property type="entry name" value="Bac_rhamnosid"/>
    <property type="match status" value="1"/>
</dbReference>
<dbReference type="Pfam" id="PF17390">
    <property type="entry name" value="Bac_rhamnosid_C"/>
    <property type="match status" value="1"/>
</dbReference>
<evidence type="ECO:0000313" key="8">
    <source>
        <dbReference type="EMBL" id="CAB4546446.1"/>
    </source>
</evidence>
<evidence type="ECO:0000259" key="7">
    <source>
        <dbReference type="Pfam" id="PF17390"/>
    </source>
</evidence>